<organism evidence="6">
    <name type="scientific">Desulfobacca acetoxidans</name>
    <dbReference type="NCBI Taxonomy" id="60893"/>
    <lineage>
        <taxon>Bacteria</taxon>
        <taxon>Pseudomonadati</taxon>
        <taxon>Thermodesulfobacteriota</taxon>
        <taxon>Desulfobaccia</taxon>
        <taxon>Desulfobaccales</taxon>
        <taxon>Desulfobaccaceae</taxon>
        <taxon>Desulfobacca</taxon>
    </lineage>
</organism>
<keyword evidence="2 4" id="KW-0732">Signal</keyword>
<evidence type="ECO:0000256" key="1">
    <source>
        <dbReference type="ARBA" id="ARBA00010062"/>
    </source>
</evidence>
<feature type="chain" id="PRO_5028094798" evidence="4">
    <location>
        <begin position="22"/>
        <end position="446"/>
    </location>
</feature>
<evidence type="ECO:0000259" key="5">
    <source>
        <dbReference type="Pfam" id="PF13458"/>
    </source>
</evidence>
<dbReference type="PANTHER" id="PTHR30483">
    <property type="entry name" value="LEUCINE-SPECIFIC-BINDING PROTEIN"/>
    <property type="match status" value="1"/>
</dbReference>
<feature type="compositionally biased region" description="Low complexity" evidence="3">
    <location>
        <begin position="36"/>
        <end position="53"/>
    </location>
</feature>
<feature type="domain" description="Leucine-binding protein" evidence="5">
    <location>
        <begin position="58"/>
        <end position="417"/>
    </location>
</feature>
<dbReference type="PANTHER" id="PTHR30483:SF37">
    <property type="entry name" value="ABC TRANSPORTER SUBSTRATE-BINDING PROTEIN"/>
    <property type="match status" value="1"/>
</dbReference>
<feature type="signal peptide" evidence="4">
    <location>
        <begin position="1"/>
        <end position="21"/>
    </location>
</feature>
<evidence type="ECO:0000256" key="4">
    <source>
        <dbReference type="SAM" id="SignalP"/>
    </source>
</evidence>
<evidence type="ECO:0000256" key="3">
    <source>
        <dbReference type="SAM" id="MobiDB-lite"/>
    </source>
</evidence>
<dbReference type="SUPFAM" id="SSF53822">
    <property type="entry name" value="Periplasmic binding protein-like I"/>
    <property type="match status" value="1"/>
</dbReference>
<sequence length="446" mass="48278">MKNWMGKLVMFLMAGGLVLLGCGQEAPKPKAEKPQAAKPAAPAPAAKPAAPEAKGAKTVTLGFTASKSGKLKTEGERQINGINLWLEQVNGKGGLTLADGTKVTFAVKDYDDESNKDRVQELYTRLINNDKADFLISPYSSGLADAAAVIAQQYNKIMITTGAASDSTYKKGYTLIYQAYTPASRYLTGAIDMLGKLAPAAKKIAIIHEKDKFSTDVVEALKAYALSKGYQVVLYEGYDKDTTDFAAFINKIPPGTDAVMGGGHFADTSTLTKQLYEKKINAKMFAFLVAPPEPKIGELGPACLCVIGPSQWEPAVKYSPESAKALGLPWFGPTVEEFDETYKKKYNEDPSYHSAGGYAAAMILQAAIEKAGSIDTDKVKKALDEMNLMSFYGAVKFDTSKENHGLQAAHEMVYIQWFKDPKGTFVKQIVWPEAAASAKPFLCPPR</sequence>
<name>A0A7C3UWN8_9BACT</name>
<evidence type="ECO:0000313" key="6">
    <source>
        <dbReference type="EMBL" id="HGF33398.1"/>
    </source>
</evidence>
<evidence type="ECO:0000256" key="2">
    <source>
        <dbReference type="ARBA" id="ARBA00022729"/>
    </source>
</evidence>
<dbReference type="PROSITE" id="PS51257">
    <property type="entry name" value="PROKAR_LIPOPROTEIN"/>
    <property type="match status" value="1"/>
</dbReference>
<protein>
    <submittedName>
        <fullName evidence="6">Branched-chain amino acid ABC transporter substrate-binding protein</fullName>
    </submittedName>
</protein>
<dbReference type="InterPro" id="IPR051010">
    <property type="entry name" value="BCAA_transport"/>
</dbReference>
<accession>A0A7C3UWN8</accession>
<dbReference type="InterPro" id="IPR028082">
    <property type="entry name" value="Peripla_BP_I"/>
</dbReference>
<reference evidence="6" key="1">
    <citation type="journal article" date="2020" name="mSystems">
        <title>Genome- and Community-Level Interaction Insights into Carbon Utilization and Element Cycling Functions of Hydrothermarchaeota in Hydrothermal Sediment.</title>
        <authorList>
            <person name="Zhou Z."/>
            <person name="Liu Y."/>
            <person name="Xu W."/>
            <person name="Pan J."/>
            <person name="Luo Z.H."/>
            <person name="Li M."/>
        </authorList>
    </citation>
    <scope>NUCLEOTIDE SEQUENCE [LARGE SCALE GENOMIC DNA]</scope>
    <source>
        <strain evidence="6">SpSt-897</strain>
    </source>
</reference>
<dbReference type="CDD" id="cd06338">
    <property type="entry name" value="PBP1_ABC_ligand_binding-like"/>
    <property type="match status" value="1"/>
</dbReference>
<dbReference type="AlphaFoldDB" id="A0A7C3UWN8"/>
<dbReference type="Pfam" id="PF13458">
    <property type="entry name" value="Peripla_BP_6"/>
    <property type="match status" value="1"/>
</dbReference>
<dbReference type="Gene3D" id="3.40.50.2300">
    <property type="match status" value="2"/>
</dbReference>
<gene>
    <name evidence="6" type="ORF">ENW96_03275</name>
</gene>
<dbReference type="EMBL" id="DTMF01000085">
    <property type="protein sequence ID" value="HGF33398.1"/>
    <property type="molecule type" value="Genomic_DNA"/>
</dbReference>
<comment type="similarity">
    <text evidence="1">Belongs to the leucine-binding protein family.</text>
</comment>
<feature type="region of interest" description="Disordered" evidence="3">
    <location>
        <begin position="26"/>
        <end position="53"/>
    </location>
</feature>
<dbReference type="InterPro" id="IPR028081">
    <property type="entry name" value="Leu-bd"/>
</dbReference>
<proteinExistence type="inferred from homology"/>
<comment type="caution">
    <text evidence="6">The sequence shown here is derived from an EMBL/GenBank/DDBJ whole genome shotgun (WGS) entry which is preliminary data.</text>
</comment>